<dbReference type="Proteomes" id="UP000321832">
    <property type="component" value="Unassembled WGS sequence"/>
</dbReference>
<dbReference type="AlphaFoldDB" id="A0A5C6U4Q7"/>
<evidence type="ECO:0000313" key="3">
    <source>
        <dbReference type="Proteomes" id="UP000321832"/>
    </source>
</evidence>
<dbReference type="InterPro" id="IPR018713">
    <property type="entry name" value="MPAB/Lcp_cat_dom"/>
</dbReference>
<comment type="caution">
    <text evidence="2">The sequence shown here is derived from an EMBL/GenBank/DDBJ whole genome shotgun (WGS) entry which is preliminary data.</text>
</comment>
<evidence type="ECO:0000313" key="2">
    <source>
        <dbReference type="EMBL" id="TXC66668.1"/>
    </source>
</evidence>
<dbReference type="PANTHER" id="PTHR37539:SF1">
    <property type="entry name" value="ER-BOUND OXYGENASE MPAB_MPAB'_RUBBER OXYGENASE CATALYTIC DOMAIN-CONTAINING PROTEIN"/>
    <property type="match status" value="1"/>
</dbReference>
<reference evidence="2 3" key="1">
    <citation type="submission" date="2019-08" db="EMBL/GenBank/DDBJ databases">
        <authorList>
            <person name="Khan S.A."/>
            <person name="Jeon C.O."/>
            <person name="Jeong S.E."/>
        </authorList>
    </citation>
    <scope>NUCLEOTIDE SEQUENCE [LARGE SCALE GENOMIC DNA]</scope>
    <source>
        <strain evidence="3">IMCC1728</strain>
    </source>
</reference>
<dbReference type="Pfam" id="PF09995">
    <property type="entry name" value="MPAB_Lcp_cat"/>
    <property type="match status" value="1"/>
</dbReference>
<name>A0A5C6U4Q7_9BURK</name>
<evidence type="ECO:0000259" key="1">
    <source>
        <dbReference type="Pfam" id="PF09995"/>
    </source>
</evidence>
<sequence length="370" mass="40772">MARAEEIFFDQGVLSCTLLFCASLPECYVVPDLAEVLHTTGQLEKRTDYRIRSTAAMVFPVMMRGGLTDPNGGGVAQVLKVRLIHAMVRNLVLRASPQEAVALRERGLALPVVPALAAARGGDSMHKALFAHGWDMARGLPCNQEEQAYTLLTFGYVYLRGLRTLGVGLDRDDELAVLHAWNVVGHLVGIRRELMAFTMEEAEALFARMQARGRAEMLAPDPRPGLADALFRNLAGVIPPAVAKPFPMLLSRRLIGREASRDLAIDGPVPLASRVLFAVLLALVRTIDGIGRLFWKDFSLARLVTRVLGYHLLTQLLMDQTRPLKLPQGLLDQAHGMMREWGSDRRAPGWLNAIEDRFTVAGPWTGPARS</sequence>
<feature type="domain" description="ER-bound oxygenase mpaB/mpaB'/Rubber oxygenase catalytic" evidence="1">
    <location>
        <begin position="49"/>
        <end position="285"/>
    </location>
</feature>
<keyword evidence="3" id="KW-1185">Reference proteome</keyword>
<gene>
    <name evidence="2" type="ORF">FSC37_15155</name>
</gene>
<dbReference type="EMBL" id="VOPW01000001">
    <property type="protein sequence ID" value="TXC66668.1"/>
    <property type="molecule type" value="Genomic_DNA"/>
</dbReference>
<dbReference type="PANTHER" id="PTHR37539">
    <property type="entry name" value="SECRETED PROTEIN-RELATED"/>
    <property type="match status" value="1"/>
</dbReference>
<proteinExistence type="predicted"/>
<dbReference type="GO" id="GO:0016491">
    <property type="term" value="F:oxidoreductase activity"/>
    <property type="evidence" value="ECO:0007669"/>
    <property type="project" value="InterPro"/>
</dbReference>
<organism evidence="2 3">
    <name type="scientific">Piscinibacter aquaticus</name>
    <dbReference type="NCBI Taxonomy" id="392597"/>
    <lineage>
        <taxon>Bacteria</taxon>
        <taxon>Pseudomonadati</taxon>
        <taxon>Pseudomonadota</taxon>
        <taxon>Betaproteobacteria</taxon>
        <taxon>Burkholderiales</taxon>
        <taxon>Sphaerotilaceae</taxon>
        <taxon>Piscinibacter</taxon>
    </lineage>
</organism>
<dbReference type="InterPro" id="IPR037473">
    <property type="entry name" value="Lcp-like"/>
</dbReference>
<protein>
    <submittedName>
        <fullName evidence="2">DUF2236 domain-containing protein</fullName>
    </submittedName>
</protein>
<accession>A0A5C6U4Q7</accession>